<dbReference type="SMART" id="SM01378">
    <property type="entry name" value="Romo1"/>
    <property type="match status" value="1"/>
</dbReference>
<gene>
    <name evidence="13" type="ORF">G2W53_015669</name>
</gene>
<evidence type="ECO:0000256" key="5">
    <source>
        <dbReference type="ARBA" id="ARBA00022729"/>
    </source>
</evidence>
<dbReference type="EMBL" id="JAAIUW010000005">
    <property type="protein sequence ID" value="KAF7833336.1"/>
    <property type="molecule type" value="Genomic_DNA"/>
</dbReference>
<dbReference type="InterPro" id="IPR037045">
    <property type="entry name" value="S8pro/Inhibitor_I9_sf"/>
</dbReference>
<sequence length="835" mass="89662">MAKDSCLARVTAGVAVGGAVGGAVGAVYGTYEAIRYKVPGLLKIRHIGQTTLGSAAVFGLFLELAKQIQLVLLRAFTTKRGKMGLAHLTRSSCEFGLPSKYKILLRLVFPSPCDASGDGDDRKTYIIYMGSLPKVSPSSSYSPTSHHLSILKQVIYSGGNKTDATSSLIQSYKRSFNGFAAKLTSDQRDKIAQIEGVVSVFESITLHTQTTRSWDFMGFLENVTATKRNSSAAESEVIVGVIDTGIWPESESFSDENFGDVPKKWRGTCSGGKNFTCNKKIIGARYYGNRDSARDLNGHGTHTASIAAGNIVHNASFYGVGQGTARGGAPSARIATYAACTSDECYAADILAAFDDAISDGVTILSVSLGTFVPIDFSRDSISIGAFHAMERGILTVQSAGNDGPDPARVTSIAPWILTVAATSTDRRFVDKLVLGNGHTIIGNSINSFASNGSKFPIATINGDSYECDRITSGYCLCFDVDLVKGKIVLCPELMRYYRADLVKGGGIVGVIALTDEESDMWFDVVRQPSLAISSKDYDIVKFYVNSTNDPTTEILMSEAINQDVTAPKVTKFSSQGPNGKVPEILKPDISAPGLKILASYSPIGFGAQDFKEQGYMRYNILSGTSMSCPHVSGIAAYLKSLHPNWSPAAIKSAILTTAKPMEKSSFAQSVGEFEYGFGHLNPVQAGDPGLVYDISKEDYLEMLCNLGFNASKIERISGENYTCPTTSQRDLVKNLNYPSLGAVVEVMKPFKVVFNRTVTNVGFANSTYKASVSLNSKVNITVEPEILSFKTLNEKKSFVVTVVGEGIISNKTAISSSLVWSDGTHNVRSPIVIL</sequence>
<dbReference type="GO" id="GO:0006508">
    <property type="term" value="P:proteolysis"/>
    <property type="evidence" value="ECO:0007669"/>
    <property type="project" value="UniProtKB-KW"/>
</dbReference>
<keyword evidence="5" id="KW-0732">Signal</keyword>
<evidence type="ECO:0000259" key="11">
    <source>
        <dbReference type="Pfam" id="PF05922"/>
    </source>
</evidence>
<evidence type="ECO:0000256" key="6">
    <source>
        <dbReference type="ARBA" id="ARBA00022801"/>
    </source>
</evidence>
<dbReference type="PROSITE" id="PS51892">
    <property type="entry name" value="SUBTILASE"/>
    <property type="match status" value="1"/>
</dbReference>
<dbReference type="InterPro" id="IPR023828">
    <property type="entry name" value="Peptidase_S8_Ser-AS"/>
</dbReference>
<dbReference type="Gene3D" id="3.50.30.30">
    <property type="match status" value="1"/>
</dbReference>
<dbReference type="GO" id="GO:0009609">
    <property type="term" value="P:response to symbiotic bacterium"/>
    <property type="evidence" value="ECO:0007669"/>
    <property type="project" value="UniProtKB-ARBA"/>
</dbReference>
<comment type="caution">
    <text evidence="13">The sequence shown here is derived from an EMBL/GenBank/DDBJ whole genome shotgun (WGS) entry which is preliminary data.</text>
</comment>
<protein>
    <submittedName>
        <fullName evidence="13">Subtilisin-like protease SBT4.3</fullName>
    </submittedName>
</protein>
<keyword evidence="14" id="KW-1185">Reference proteome</keyword>
<dbReference type="PROSITE" id="PS00138">
    <property type="entry name" value="SUBTILASE_SER"/>
    <property type="match status" value="1"/>
</dbReference>
<evidence type="ECO:0000313" key="13">
    <source>
        <dbReference type="EMBL" id="KAF7833336.1"/>
    </source>
</evidence>
<dbReference type="PRINTS" id="PR00723">
    <property type="entry name" value="SUBTILISIN"/>
</dbReference>
<keyword evidence="3" id="KW-0964">Secreted</keyword>
<evidence type="ECO:0000256" key="2">
    <source>
        <dbReference type="ARBA" id="ARBA00011073"/>
    </source>
</evidence>
<keyword evidence="4 9" id="KW-0645">Protease</keyword>
<accession>A0A835C5S4</accession>
<evidence type="ECO:0000256" key="4">
    <source>
        <dbReference type="ARBA" id="ARBA00022670"/>
    </source>
</evidence>
<keyword evidence="7 9" id="KW-0720">Serine protease</keyword>
<dbReference type="Gene3D" id="3.30.70.80">
    <property type="entry name" value="Peptidase S8 propeptide/proteinase inhibitor I9"/>
    <property type="match status" value="1"/>
</dbReference>
<evidence type="ECO:0000256" key="3">
    <source>
        <dbReference type="ARBA" id="ARBA00022525"/>
    </source>
</evidence>
<feature type="domain" description="Subtilisin-like protease fibronectin type-III" evidence="12">
    <location>
        <begin position="735"/>
        <end position="834"/>
    </location>
</feature>
<dbReference type="InterPro" id="IPR010259">
    <property type="entry name" value="S8pro/Inhibitor_I9"/>
</dbReference>
<comment type="similarity">
    <text evidence="2 9">Belongs to the peptidase S8 family.</text>
</comment>
<dbReference type="InterPro" id="IPR041469">
    <property type="entry name" value="Subtilisin-like_FN3"/>
</dbReference>
<dbReference type="OrthoDB" id="206201at2759"/>
<evidence type="ECO:0000256" key="8">
    <source>
        <dbReference type="PIRSR" id="PIRSR615500-1"/>
    </source>
</evidence>
<proteinExistence type="inferred from homology"/>
<dbReference type="GO" id="GO:0005576">
    <property type="term" value="C:extracellular region"/>
    <property type="evidence" value="ECO:0007669"/>
    <property type="project" value="UniProtKB-SubCell"/>
</dbReference>
<dbReference type="CDD" id="cd02120">
    <property type="entry name" value="PA_subtilisin_like"/>
    <property type="match status" value="1"/>
</dbReference>
<dbReference type="Pfam" id="PF00082">
    <property type="entry name" value="Peptidase_S8"/>
    <property type="match status" value="1"/>
</dbReference>
<reference evidence="13" key="1">
    <citation type="submission" date="2020-09" db="EMBL/GenBank/DDBJ databases">
        <title>Genome-Enabled Discovery of Anthraquinone Biosynthesis in Senna tora.</title>
        <authorList>
            <person name="Kang S.-H."/>
            <person name="Pandey R.P."/>
            <person name="Lee C.-M."/>
            <person name="Sim J.-S."/>
            <person name="Jeong J.-T."/>
            <person name="Choi B.-S."/>
            <person name="Jung M."/>
            <person name="Ginzburg D."/>
            <person name="Zhao K."/>
            <person name="Won S.Y."/>
            <person name="Oh T.-J."/>
            <person name="Yu Y."/>
            <person name="Kim N.-H."/>
            <person name="Lee O.R."/>
            <person name="Lee T.-H."/>
            <person name="Bashyal P."/>
            <person name="Kim T.-S."/>
            <person name="Lee W.-H."/>
            <person name="Kawkins C."/>
            <person name="Kim C.-K."/>
            <person name="Kim J.S."/>
            <person name="Ahn B.O."/>
            <person name="Rhee S.Y."/>
            <person name="Sohng J.K."/>
        </authorList>
    </citation>
    <scope>NUCLEOTIDE SEQUENCE</scope>
    <source>
        <tissue evidence="13">Leaf</tissue>
    </source>
</reference>
<dbReference type="InterPro" id="IPR034197">
    <property type="entry name" value="Peptidases_S8_3"/>
</dbReference>
<dbReference type="Pfam" id="PF05922">
    <property type="entry name" value="Inhibitor_I9"/>
    <property type="match status" value="1"/>
</dbReference>
<evidence type="ECO:0000256" key="1">
    <source>
        <dbReference type="ARBA" id="ARBA00004613"/>
    </source>
</evidence>
<comment type="subcellular location">
    <subcellularLocation>
        <location evidence="1">Secreted</location>
    </subcellularLocation>
</comment>
<dbReference type="Proteomes" id="UP000634136">
    <property type="component" value="Unassembled WGS sequence"/>
</dbReference>
<evidence type="ECO:0000256" key="7">
    <source>
        <dbReference type="ARBA" id="ARBA00022825"/>
    </source>
</evidence>
<dbReference type="Pfam" id="PF17766">
    <property type="entry name" value="fn3_6"/>
    <property type="match status" value="1"/>
</dbReference>
<evidence type="ECO:0000259" key="10">
    <source>
        <dbReference type="Pfam" id="PF00082"/>
    </source>
</evidence>
<evidence type="ECO:0000313" key="14">
    <source>
        <dbReference type="Proteomes" id="UP000634136"/>
    </source>
</evidence>
<name>A0A835C5S4_9FABA</name>
<dbReference type="Pfam" id="PF10247">
    <property type="entry name" value="Romo1"/>
    <property type="match status" value="1"/>
</dbReference>
<dbReference type="SUPFAM" id="SSF52743">
    <property type="entry name" value="Subtilisin-like"/>
    <property type="match status" value="1"/>
</dbReference>
<dbReference type="Gene3D" id="3.40.50.200">
    <property type="entry name" value="Peptidase S8/S53 domain"/>
    <property type="match status" value="1"/>
</dbReference>
<dbReference type="InterPro" id="IPR036852">
    <property type="entry name" value="Peptidase_S8/S53_dom_sf"/>
</dbReference>
<dbReference type="PANTHER" id="PTHR10795">
    <property type="entry name" value="PROPROTEIN CONVERTASE SUBTILISIN/KEXIN"/>
    <property type="match status" value="1"/>
</dbReference>
<dbReference type="GO" id="GO:0004252">
    <property type="term" value="F:serine-type endopeptidase activity"/>
    <property type="evidence" value="ECO:0007669"/>
    <property type="project" value="UniProtKB-UniRule"/>
</dbReference>
<dbReference type="InterPro" id="IPR015500">
    <property type="entry name" value="Peptidase_S8_subtilisin-rel"/>
</dbReference>
<feature type="active site" description="Charge relay system" evidence="8 9">
    <location>
        <position position="299"/>
    </location>
</feature>
<evidence type="ECO:0000259" key="12">
    <source>
        <dbReference type="Pfam" id="PF17766"/>
    </source>
</evidence>
<keyword evidence="6 9" id="KW-0378">Hydrolase</keyword>
<dbReference type="AlphaFoldDB" id="A0A835C5S4"/>
<feature type="domain" description="Peptidase S8/S53" evidence="10">
    <location>
        <begin position="235"/>
        <end position="678"/>
    </location>
</feature>
<dbReference type="Gene3D" id="2.60.40.2310">
    <property type="match status" value="1"/>
</dbReference>
<evidence type="ECO:0000256" key="9">
    <source>
        <dbReference type="PROSITE-ProRule" id="PRU01240"/>
    </source>
</evidence>
<feature type="active site" description="Charge relay system" evidence="8 9">
    <location>
        <position position="626"/>
    </location>
</feature>
<feature type="domain" description="Inhibitor I9" evidence="11">
    <location>
        <begin position="124"/>
        <end position="208"/>
    </location>
</feature>
<feature type="active site" description="Charge relay system" evidence="8 9">
    <location>
        <position position="243"/>
    </location>
</feature>
<dbReference type="InterPro" id="IPR000209">
    <property type="entry name" value="Peptidase_S8/S53_dom"/>
</dbReference>
<dbReference type="FunFam" id="3.40.50.200:FF:000006">
    <property type="entry name" value="Subtilisin-like protease SBT1.5"/>
    <property type="match status" value="1"/>
</dbReference>
<dbReference type="InterPro" id="IPR045051">
    <property type="entry name" value="SBT"/>
</dbReference>
<dbReference type="InterPro" id="IPR018450">
    <property type="entry name" value="Romo1/Mgr2"/>
</dbReference>
<organism evidence="13 14">
    <name type="scientific">Senna tora</name>
    <dbReference type="NCBI Taxonomy" id="362788"/>
    <lineage>
        <taxon>Eukaryota</taxon>
        <taxon>Viridiplantae</taxon>
        <taxon>Streptophyta</taxon>
        <taxon>Embryophyta</taxon>
        <taxon>Tracheophyta</taxon>
        <taxon>Spermatophyta</taxon>
        <taxon>Magnoliopsida</taxon>
        <taxon>eudicotyledons</taxon>
        <taxon>Gunneridae</taxon>
        <taxon>Pentapetalae</taxon>
        <taxon>rosids</taxon>
        <taxon>fabids</taxon>
        <taxon>Fabales</taxon>
        <taxon>Fabaceae</taxon>
        <taxon>Caesalpinioideae</taxon>
        <taxon>Cassia clade</taxon>
        <taxon>Senna</taxon>
    </lineage>
</organism>
<dbReference type="CDD" id="cd04852">
    <property type="entry name" value="Peptidases_S8_3"/>
    <property type="match status" value="1"/>
</dbReference>